<dbReference type="RefSeq" id="WP_106740037.1">
    <property type="nucleotide sequence ID" value="NZ_PXYY01000004.1"/>
</dbReference>
<sequence length="124" mass="14212">MRSPKPPSILDAINQQLEYLNDEVDSLSRDVSELSFKWDMRENVRINGTDKLLEHSLLLSVLLFRAIKEDKGELLDMAEQELHSLLKTAVDSKTNLSVSSRFWQRLIDACGDTYDTRSLKSSIK</sequence>
<comment type="caution">
    <text evidence="1">The sequence shown here is derived from an EMBL/GenBank/DDBJ whole genome shotgun (WGS) entry which is preliminary data.</text>
</comment>
<dbReference type="EMBL" id="PXYY01000004">
    <property type="protein sequence ID" value="PSJ81330.1"/>
    <property type="molecule type" value="Genomic_DNA"/>
</dbReference>
<evidence type="ECO:0000313" key="2">
    <source>
        <dbReference type="Proteomes" id="UP000241868"/>
    </source>
</evidence>
<name>A0A2P7U2X0_9NEIS</name>
<organism evidence="1 2">
    <name type="scientific">Neisseria iguanae</name>
    <dbReference type="NCBI Taxonomy" id="90242"/>
    <lineage>
        <taxon>Bacteria</taxon>
        <taxon>Pseudomonadati</taxon>
        <taxon>Pseudomonadota</taxon>
        <taxon>Betaproteobacteria</taxon>
        <taxon>Neisseriales</taxon>
        <taxon>Neisseriaceae</taxon>
        <taxon>Neisseria</taxon>
    </lineage>
</organism>
<keyword evidence="2" id="KW-1185">Reference proteome</keyword>
<dbReference type="AlphaFoldDB" id="A0A2P7U2X0"/>
<reference evidence="1 2" key="1">
    <citation type="submission" date="2018-03" db="EMBL/GenBank/DDBJ databases">
        <title>Neisseria weixii sp. nov., isolated from the intestinal contents of Tibetan Plateau pika (Ochotona curzoniae) in Yushu, Qinghai Province, China.</title>
        <authorList>
            <person name="Gui Z."/>
        </authorList>
    </citation>
    <scope>NUCLEOTIDE SEQUENCE [LARGE SCALE GENOMIC DNA]</scope>
    <source>
        <strain evidence="1 2">ATCC 51483</strain>
    </source>
</reference>
<evidence type="ECO:0000313" key="1">
    <source>
        <dbReference type="EMBL" id="PSJ81330.1"/>
    </source>
</evidence>
<protein>
    <submittedName>
        <fullName evidence="1">Uncharacterized protein</fullName>
    </submittedName>
</protein>
<proteinExistence type="predicted"/>
<dbReference type="Proteomes" id="UP000241868">
    <property type="component" value="Unassembled WGS sequence"/>
</dbReference>
<gene>
    <name evidence="1" type="ORF">C7N83_01230</name>
</gene>
<accession>A0A2P7U2X0</accession>